<keyword evidence="10" id="KW-1185">Reference proteome</keyword>
<evidence type="ECO:0000313" key="9">
    <source>
        <dbReference type="EMBL" id="KAF2480057.1"/>
    </source>
</evidence>
<gene>
    <name evidence="9" type="ORF">BDY17DRAFT_285486</name>
</gene>
<dbReference type="RefSeq" id="XP_033586627.1">
    <property type="nucleotide sequence ID" value="XM_033732112.1"/>
</dbReference>
<evidence type="ECO:0000256" key="2">
    <source>
        <dbReference type="ARBA" id="ARBA00009864"/>
    </source>
</evidence>
<evidence type="ECO:0000313" key="10">
    <source>
        <dbReference type="Proteomes" id="UP000799767"/>
    </source>
</evidence>
<dbReference type="InterPro" id="IPR016939">
    <property type="entry name" value="Ribosomal_mS23_fun"/>
</dbReference>
<dbReference type="GO" id="GO:0005763">
    <property type="term" value="C:mitochondrial small ribosomal subunit"/>
    <property type="evidence" value="ECO:0007669"/>
    <property type="project" value="InterPro"/>
</dbReference>
<comment type="subcellular location">
    <subcellularLocation>
        <location evidence="1">Mitochondrion</location>
    </subcellularLocation>
</comment>
<evidence type="ECO:0000256" key="8">
    <source>
        <dbReference type="SAM" id="MobiDB-lite"/>
    </source>
</evidence>
<organism evidence="9 10">
    <name type="scientific">Neohortaea acidophila</name>
    <dbReference type="NCBI Taxonomy" id="245834"/>
    <lineage>
        <taxon>Eukaryota</taxon>
        <taxon>Fungi</taxon>
        <taxon>Dikarya</taxon>
        <taxon>Ascomycota</taxon>
        <taxon>Pezizomycotina</taxon>
        <taxon>Dothideomycetes</taxon>
        <taxon>Dothideomycetidae</taxon>
        <taxon>Mycosphaerellales</taxon>
        <taxon>Teratosphaeriaceae</taxon>
        <taxon>Neohortaea</taxon>
    </lineage>
</organism>
<dbReference type="GO" id="GO:0003735">
    <property type="term" value="F:structural constituent of ribosome"/>
    <property type="evidence" value="ECO:0007669"/>
    <property type="project" value="InterPro"/>
</dbReference>
<dbReference type="OrthoDB" id="5542239at2759"/>
<comment type="similarity">
    <text evidence="2">Belongs to the mitochondrion-specific ribosomal protein mS23 family.</text>
</comment>
<keyword evidence="3 9" id="KW-0689">Ribosomal protein</keyword>
<evidence type="ECO:0000256" key="1">
    <source>
        <dbReference type="ARBA" id="ARBA00004173"/>
    </source>
</evidence>
<evidence type="ECO:0000256" key="7">
    <source>
        <dbReference type="ARBA" id="ARBA00035421"/>
    </source>
</evidence>
<name>A0A6A6PLB3_9PEZI</name>
<accession>A0A6A6PLB3</accession>
<evidence type="ECO:0000256" key="6">
    <source>
        <dbReference type="ARBA" id="ARBA00035137"/>
    </source>
</evidence>
<feature type="region of interest" description="Disordered" evidence="8">
    <location>
        <begin position="38"/>
        <end position="62"/>
    </location>
</feature>
<evidence type="ECO:0000256" key="4">
    <source>
        <dbReference type="ARBA" id="ARBA00023128"/>
    </source>
</evidence>
<dbReference type="PANTHER" id="PTHR37799:SF1">
    <property type="entry name" value="SMALL RIBOSOMAL SUBUNIT PROTEIN MS23"/>
    <property type="match status" value="1"/>
</dbReference>
<keyword evidence="4" id="KW-0496">Mitochondrion</keyword>
<evidence type="ECO:0000256" key="3">
    <source>
        <dbReference type="ARBA" id="ARBA00022980"/>
    </source>
</evidence>
<dbReference type="GeneID" id="54473114"/>
<dbReference type="EMBL" id="MU001640">
    <property type="protein sequence ID" value="KAF2480057.1"/>
    <property type="molecule type" value="Genomic_DNA"/>
</dbReference>
<feature type="region of interest" description="Disordered" evidence="8">
    <location>
        <begin position="243"/>
        <end position="262"/>
    </location>
</feature>
<dbReference type="PANTHER" id="PTHR37799">
    <property type="entry name" value="37S RIBOSOMAL PROTEIN S25, MITOCHONDRIAL"/>
    <property type="match status" value="1"/>
</dbReference>
<evidence type="ECO:0000256" key="5">
    <source>
        <dbReference type="ARBA" id="ARBA00023274"/>
    </source>
</evidence>
<reference evidence="9" key="1">
    <citation type="journal article" date="2020" name="Stud. Mycol.">
        <title>101 Dothideomycetes genomes: a test case for predicting lifestyles and emergence of pathogens.</title>
        <authorList>
            <person name="Haridas S."/>
            <person name="Albert R."/>
            <person name="Binder M."/>
            <person name="Bloem J."/>
            <person name="Labutti K."/>
            <person name="Salamov A."/>
            <person name="Andreopoulos B."/>
            <person name="Baker S."/>
            <person name="Barry K."/>
            <person name="Bills G."/>
            <person name="Bluhm B."/>
            <person name="Cannon C."/>
            <person name="Castanera R."/>
            <person name="Culley D."/>
            <person name="Daum C."/>
            <person name="Ezra D."/>
            <person name="Gonzalez J."/>
            <person name="Henrissat B."/>
            <person name="Kuo A."/>
            <person name="Liang C."/>
            <person name="Lipzen A."/>
            <person name="Lutzoni F."/>
            <person name="Magnuson J."/>
            <person name="Mondo S."/>
            <person name="Nolan M."/>
            <person name="Ohm R."/>
            <person name="Pangilinan J."/>
            <person name="Park H.-J."/>
            <person name="Ramirez L."/>
            <person name="Alfaro M."/>
            <person name="Sun H."/>
            <person name="Tritt A."/>
            <person name="Yoshinaga Y."/>
            <person name="Zwiers L.-H."/>
            <person name="Turgeon B."/>
            <person name="Goodwin S."/>
            <person name="Spatafora J."/>
            <person name="Crous P."/>
            <person name="Grigoriev I."/>
        </authorList>
    </citation>
    <scope>NUCLEOTIDE SEQUENCE</scope>
    <source>
        <strain evidence="9">CBS 113389</strain>
    </source>
</reference>
<protein>
    <recommendedName>
        <fullName evidence="6">Small ribosomal subunit protein mS23</fullName>
    </recommendedName>
    <alternativeName>
        <fullName evidence="7">37S ribosomal protein S25, mitochondrial</fullName>
    </alternativeName>
</protein>
<dbReference type="AlphaFoldDB" id="A0A6A6PLB3"/>
<dbReference type="Pfam" id="PF13741">
    <property type="entry name" value="MRP-S25"/>
    <property type="match status" value="1"/>
</dbReference>
<proteinExistence type="inferred from homology"/>
<sequence>MGRYNLDAHRVQRHATSLLRTYGNQHSLPSPWFAAVSQNPPPQILTRPPLRRPQRAGKRPSQLFKPVKLSYEEDKLRWEYFNDHPWELARPRIVLEDDGRDVEKTPAMWDWIWQRQSARPLNGESVIQRQAWLLRNTPLTPAAAYDKARKELYRVRHAQETERRIAKEEAQATGAFFGKGPLEVGMHLENSAFEDWKAWAIKESMALKQMQSAAYTGNEVEEADAGPSEQNLQEELQVKEIADAVPGSKRGQEVKGGAAIHP</sequence>
<dbReference type="Proteomes" id="UP000799767">
    <property type="component" value="Unassembled WGS sequence"/>
</dbReference>
<keyword evidence="5" id="KW-0687">Ribonucleoprotein</keyword>
<feature type="compositionally biased region" description="Basic residues" evidence="8">
    <location>
        <begin position="49"/>
        <end position="58"/>
    </location>
</feature>